<feature type="compositionally biased region" description="Basic and acidic residues" evidence="1">
    <location>
        <begin position="67"/>
        <end position="76"/>
    </location>
</feature>
<feature type="region of interest" description="Disordered" evidence="1">
    <location>
        <begin position="1"/>
        <end position="41"/>
    </location>
</feature>
<feature type="compositionally biased region" description="Basic residues" evidence="1">
    <location>
        <begin position="31"/>
        <end position="40"/>
    </location>
</feature>
<feature type="region of interest" description="Disordered" evidence="1">
    <location>
        <begin position="57"/>
        <end position="76"/>
    </location>
</feature>
<evidence type="ECO:0000313" key="2">
    <source>
        <dbReference type="EMBL" id="GAA1387484.1"/>
    </source>
</evidence>
<proteinExistence type="predicted"/>
<comment type="caution">
    <text evidence="2">The sequence shown here is derived from an EMBL/GenBank/DDBJ whole genome shotgun (WGS) entry which is preliminary data.</text>
</comment>
<protein>
    <submittedName>
        <fullName evidence="2">Uncharacterized protein</fullName>
    </submittedName>
</protein>
<evidence type="ECO:0000256" key="1">
    <source>
        <dbReference type="SAM" id="MobiDB-lite"/>
    </source>
</evidence>
<dbReference type="EMBL" id="BAAAJK010000007">
    <property type="protein sequence ID" value="GAA1387484.1"/>
    <property type="molecule type" value="Genomic_DNA"/>
</dbReference>
<dbReference type="Proteomes" id="UP001501414">
    <property type="component" value="Unassembled WGS sequence"/>
</dbReference>
<sequence>MGDLSPERSPIGEIRVQERLHDRPFRGDRRPRMRAGRRRPAVLARAGREPIPCLLQADRAGPPQIRGVDRLDPQGG</sequence>
<accession>A0ABP4IIJ6</accession>
<gene>
    <name evidence="2" type="ORF">GCM10009613_23260</name>
</gene>
<reference evidence="3" key="1">
    <citation type="journal article" date="2019" name="Int. J. Syst. Evol. Microbiol.">
        <title>The Global Catalogue of Microorganisms (GCM) 10K type strain sequencing project: providing services to taxonomists for standard genome sequencing and annotation.</title>
        <authorList>
            <consortium name="The Broad Institute Genomics Platform"/>
            <consortium name="The Broad Institute Genome Sequencing Center for Infectious Disease"/>
            <person name="Wu L."/>
            <person name="Ma J."/>
        </authorList>
    </citation>
    <scope>NUCLEOTIDE SEQUENCE [LARGE SCALE GENOMIC DNA]</scope>
    <source>
        <strain evidence="3">JCM 11896</strain>
    </source>
</reference>
<organism evidence="2 3">
    <name type="scientific">Pseudonocardia kongjuensis</name>
    <dbReference type="NCBI Taxonomy" id="102227"/>
    <lineage>
        <taxon>Bacteria</taxon>
        <taxon>Bacillati</taxon>
        <taxon>Actinomycetota</taxon>
        <taxon>Actinomycetes</taxon>
        <taxon>Pseudonocardiales</taxon>
        <taxon>Pseudonocardiaceae</taxon>
        <taxon>Pseudonocardia</taxon>
    </lineage>
</organism>
<name>A0ABP4IIJ6_9PSEU</name>
<feature type="compositionally biased region" description="Basic and acidic residues" evidence="1">
    <location>
        <begin position="15"/>
        <end position="30"/>
    </location>
</feature>
<keyword evidence="3" id="KW-1185">Reference proteome</keyword>
<evidence type="ECO:0000313" key="3">
    <source>
        <dbReference type="Proteomes" id="UP001501414"/>
    </source>
</evidence>